<organism evidence="1 2">
    <name type="scientific">Fusarium venenatum</name>
    <dbReference type="NCBI Taxonomy" id="56646"/>
    <lineage>
        <taxon>Eukaryota</taxon>
        <taxon>Fungi</taxon>
        <taxon>Dikarya</taxon>
        <taxon>Ascomycota</taxon>
        <taxon>Pezizomycotina</taxon>
        <taxon>Sordariomycetes</taxon>
        <taxon>Hypocreomycetidae</taxon>
        <taxon>Hypocreales</taxon>
        <taxon>Nectriaceae</taxon>
        <taxon>Fusarium</taxon>
    </lineage>
</organism>
<accession>A0A2L2T2S7</accession>
<evidence type="ECO:0000313" key="2">
    <source>
        <dbReference type="Proteomes" id="UP000245910"/>
    </source>
</evidence>
<dbReference type="Proteomes" id="UP000245910">
    <property type="component" value="Chromosome IIII"/>
</dbReference>
<dbReference type="EMBL" id="LN649232">
    <property type="protein sequence ID" value="CEI39489.1"/>
    <property type="molecule type" value="Genomic_DNA"/>
</dbReference>
<proteinExistence type="predicted"/>
<reference evidence="2" key="1">
    <citation type="submission" date="2014-10" db="EMBL/GenBank/DDBJ databases">
        <authorList>
            <person name="King R."/>
        </authorList>
    </citation>
    <scope>NUCLEOTIDE SEQUENCE [LARGE SCALE GENOMIC DNA]</scope>
    <source>
        <strain evidence="2">A3/5</strain>
    </source>
</reference>
<keyword evidence="2" id="KW-1185">Reference proteome</keyword>
<dbReference type="AlphaFoldDB" id="A0A2L2T2S7"/>
<sequence>MLGQLSLSRLSGRPSPHAIGKQLGAVEARRAHNPEVTGSKPVAAMVTIFLRFFSLFISYLFTECGGSYTLTKRLFATTESSLAQWKRDIVSMGELPPKHTQNSSSAYEYFFNGSYRADTRAR</sequence>
<name>A0A2L2T2S7_9HYPO</name>
<evidence type="ECO:0000313" key="1">
    <source>
        <dbReference type="EMBL" id="CEI39489.1"/>
    </source>
</evidence>
<protein>
    <submittedName>
        <fullName evidence="1">Uncharacterized protein</fullName>
    </submittedName>
</protein>